<organism evidence="2">
    <name type="scientific">Arundo donax</name>
    <name type="common">Giant reed</name>
    <name type="synonym">Donax arundinaceus</name>
    <dbReference type="NCBI Taxonomy" id="35708"/>
    <lineage>
        <taxon>Eukaryota</taxon>
        <taxon>Viridiplantae</taxon>
        <taxon>Streptophyta</taxon>
        <taxon>Embryophyta</taxon>
        <taxon>Tracheophyta</taxon>
        <taxon>Spermatophyta</taxon>
        <taxon>Magnoliopsida</taxon>
        <taxon>Liliopsida</taxon>
        <taxon>Poales</taxon>
        <taxon>Poaceae</taxon>
        <taxon>PACMAD clade</taxon>
        <taxon>Arundinoideae</taxon>
        <taxon>Arundineae</taxon>
        <taxon>Arundo</taxon>
    </lineage>
</organism>
<protein>
    <submittedName>
        <fullName evidence="2">Uncharacterized protein</fullName>
    </submittedName>
</protein>
<name>A0A0A9CKS8_ARUDO</name>
<proteinExistence type="predicted"/>
<dbReference type="AlphaFoldDB" id="A0A0A9CKS8"/>
<reference evidence="2" key="1">
    <citation type="submission" date="2014-09" db="EMBL/GenBank/DDBJ databases">
        <authorList>
            <person name="Magalhaes I.L.F."/>
            <person name="Oliveira U."/>
            <person name="Santos F.R."/>
            <person name="Vidigal T.H.D.A."/>
            <person name="Brescovit A.D."/>
            <person name="Santos A.J."/>
        </authorList>
    </citation>
    <scope>NUCLEOTIDE SEQUENCE</scope>
    <source>
        <tissue evidence="2">Shoot tissue taken approximately 20 cm above the soil surface</tissue>
    </source>
</reference>
<feature type="region of interest" description="Disordered" evidence="1">
    <location>
        <begin position="290"/>
        <end position="309"/>
    </location>
</feature>
<feature type="compositionally biased region" description="Low complexity" evidence="1">
    <location>
        <begin position="320"/>
        <end position="332"/>
    </location>
</feature>
<reference evidence="2" key="2">
    <citation type="journal article" date="2015" name="Data Brief">
        <title>Shoot transcriptome of the giant reed, Arundo donax.</title>
        <authorList>
            <person name="Barrero R.A."/>
            <person name="Guerrero F.D."/>
            <person name="Moolhuijzen P."/>
            <person name="Goolsby J.A."/>
            <person name="Tidwell J."/>
            <person name="Bellgard S.E."/>
            <person name="Bellgard M.I."/>
        </authorList>
    </citation>
    <scope>NUCLEOTIDE SEQUENCE</scope>
    <source>
        <tissue evidence="2">Shoot tissue taken approximately 20 cm above the soil surface</tissue>
    </source>
</reference>
<accession>A0A0A9CKS8</accession>
<evidence type="ECO:0000313" key="2">
    <source>
        <dbReference type="EMBL" id="JAD75053.1"/>
    </source>
</evidence>
<evidence type="ECO:0000256" key="1">
    <source>
        <dbReference type="SAM" id="MobiDB-lite"/>
    </source>
</evidence>
<sequence>MLLQTPKWPRANFHRAFAAIDFKCALVSGSSTSRAPRPLEPLMPSCGLNGGTNEPFVFVLAAIAECTTDCIWFLLASCSAAVPLDIRGSSSVPLEVSMSPSRRMLRVLASTTEWSDFMGCGAAALILELLELTEYLLCSWMVPEARWLTRCLTALFCAKRSWHVILWSARDAMASATAAWTRMGGSLSAAAKEEHTPAWMSLSTLSASHPSSPSARAAASWPSSVPSFSSLSSGGTPSSSMMSLAKCWLSRASEARLAAESARAAGEPVCRRATWSQMKKRMGSFCAMLGRPRSASSSPSPSPPAPSWWCGEEMRSSQATSSRAVSSAATARGNPAAGLSVKRLRSRGWPRAHRAASADALASACVAPVMMRAAGRS</sequence>
<feature type="region of interest" description="Disordered" evidence="1">
    <location>
        <begin position="320"/>
        <end position="339"/>
    </location>
</feature>
<dbReference type="EMBL" id="GBRH01222842">
    <property type="protein sequence ID" value="JAD75053.1"/>
    <property type="molecule type" value="Transcribed_RNA"/>
</dbReference>